<feature type="compositionally biased region" description="Basic and acidic residues" evidence="1">
    <location>
        <begin position="67"/>
        <end position="79"/>
    </location>
</feature>
<accession>A0A9W9F2A3</accession>
<proteinExistence type="predicted"/>
<dbReference type="GeneID" id="81396856"/>
<feature type="signal peptide" evidence="2">
    <location>
        <begin position="1"/>
        <end position="16"/>
    </location>
</feature>
<feature type="compositionally biased region" description="Polar residues" evidence="1">
    <location>
        <begin position="28"/>
        <end position="62"/>
    </location>
</feature>
<evidence type="ECO:0000313" key="4">
    <source>
        <dbReference type="Proteomes" id="UP001141434"/>
    </source>
</evidence>
<dbReference type="OrthoDB" id="4367402at2759"/>
<reference evidence="3" key="1">
    <citation type="submission" date="2022-11" db="EMBL/GenBank/DDBJ databases">
        <authorList>
            <person name="Petersen C."/>
        </authorList>
    </citation>
    <scope>NUCLEOTIDE SEQUENCE</scope>
    <source>
        <strain evidence="3">IBT 34128</strain>
    </source>
</reference>
<feature type="compositionally biased region" description="Polar residues" evidence="1">
    <location>
        <begin position="86"/>
        <end position="96"/>
    </location>
</feature>
<protein>
    <submittedName>
        <fullName evidence="3">Uncharacterized protein</fullName>
    </submittedName>
</protein>
<dbReference type="EMBL" id="JAPMSZ010000009">
    <property type="protein sequence ID" value="KAJ5092292.1"/>
    <property type="molecule type" value="Genomic_DNA"/>
</dbReference>
<keyword evidence="2" id="KW-0732">Signal</keyword>
<dbReference type="AlphaFoldDB" id="A0A9W9F2A3"/>
<dbReference type="RefSeq" id="XP_056510487.1">
    <property type="nucleotide sequence ID" value="XM_056657687.1"/>
</dbReference>
<comment type="caution">
    <text evidence="3">The sequence shown here is derived from an EMBL/GenBank/DDBJ whole genome shotgun (WGS) entry which is preliminary data.</text>
</comment>
<name>A0A9W9F2A3_9EURO</name>
<feature type="region of interest" description="Disordered" evidence="1">
    <location>
        <begin position="20"/>
        <end position="96"/>
    </location>
</feature>
<evidence type="ECO:0000256" key="1">
    <source>
        <dbReference type="SAM" id="MobiDB-lite"/>
    </source>
</evidence>
<reference evidence="3" key="2">
    <citation type="journal article" date="2023" name="IMA Fungus">
        <title>Comparative genomic study of the Penicillium genus elucidates a diverse pangenome and 15 lateral gene transfer events.</title>
        <authorList>
            <person name="Petersen C."/>
            <person name="Sorensen T."/>
            <person name="Nielsen M.R."/>
            <person name="Sondergaard T.E."/>
            <person name="Sorensen J.L."/>
            <person name="Fitzpatrick D.A."/>
            <person name="Frisvad J.C."/>
            <person name="Nielsen K.L."/>
        </authorList>
    </citation>
    <scope>NUCLEOTIDE SEQUENCE</scope>
    <source>
        <strain evidence="3">IBT 34128</strain>
    </source>
</reference>
<evidence type="ECO:0000256" key="2">
    <source>
        <dbReference type="SAM" id="SignalP"/>
    </source>
</evidence>
<organism evidence="3 4">
    <name type="scientific">Penicillium alfredii</name>
    <dbReference type="NCBI Taxonomy" id="1506179"/>
    <lineage>
        <taxon>Eukaryota</taxon>
        <taxon>Fungi</taxon>
        <taxon>Dikarya</taxon>
        <taxon>Ascomycota</taxon>
        <taxon>Pezizomycotina</taxon>
        <taxon>Eurotiomycetes</taxon>
        <taxon>Eurotiomycetidae</taxon>
        <taxon>Eurotiales</taxon>
        <taxon>Aspergillaceae</taxon>
        <taxon>Penicillium</taxon>
    </lineage>
</organism>
<evidence type="ECO:0000313" key="3">
    <source>
        <dbReference type="EMBL" id="KAJ5092292.1"/>
    </source>
</evidence>
<gene>
    <name evidence="3" type="ORF">NUU61_007162</name>
</gene>
<sequence>MKFGLVALALVGSALAVPVQDGSHRVPTLSTVRPASTTHHSTTRVPSHTSTRKASSTVTPTTIPICDVEHEGDNGEHRGWCKKAQHSGTYKNGKSD</sequence>
<keyword evidence="4" id="KW-1185">Reference proteome</keyword>
<dbReference type="Proteomes" id="UP001141434">
    <property type="component" value="Unassembled WGS sequence"/>
</dbReference>
<feature type="chain" id="PRO_5040828320" evidence="2">
    <location>
        <begin position="17"/>
        <end position="96"/>
    </location>
</feature>